<protein>
    <submittedName>
        <fullName evidence="1">DUF4270 domain-containing protein</fullName>
    </submittedName>
</protein>
<dbReference type="Proteomes" id="UP001207742">
    <property type="component" value="Unassembled WGS sequence"/>
</dbReference>
<comment type="caution">
    <text evidence="1">The sequence shown here is derived from an EMBL/GenBank/DDBJ whole genome shotgun (WGS) entry which is preliminary data.</text>
</comment>
<keyword evidence="2" id="KW-1185">Reference proteome</keyword>
<evidence type="ECO:0000313" key="2">
    <source>
        <dbReference type="Proteomes" id="UP001207742"/>
    </source>
</evidence>
<organism evidence="1 2">
    <name type="scientific">Chitinophaga nivalis</name>
    <dbReference type="NCBI Taxonomy" id="2991709"/>
    <lineage>
        <taxon>Bacteria</taxon>
        <taxon>Pseudomonadati</taxon>
        <taxon>Bacteroidota</taxon>
        <taxon>Chitinophagia</taxon>
        <taxon>Chitinophagales</taxon>
        <taxon>Chitinophagaceae</taxon>
        <taxon>Chitinophaga</taxon>
    </lineage>
</organism>
<proteinExistence type="predicted"/>
<sequence>MKLNFRNLSYIATFFTALYGVSGCNQSTILGTGLIPPGDYVNPQDTVITNILAHNILRFDSTIVNGKGAYSKVLGSIIADPIFGKSHAFVYTQMGLPKNAFTFDGANIKLDSVVLSLNYKGFYGDSSTTQTFRVYRMKEPNFTIDSNYAYNKALQYDQGELLGTVTVAPRTLRDSVGVYGTKEAPQLRVKLSSAFGNLLLQQKSDGAFKNDTTFRDFLKGFAIVPDTSAGSNRNMIYLNLNDASSKLTVFYQNSVDDSLRATFRFNESSSAHANFYIRNYTGSTASNYINTSNPKGDSILFLTSSPGLYTRLTIPGLESFPEVLINKAELVITQITSGQSDMNDVFTEPGSLSLFQFTNGETTKPMFDYNTGEKLLSVNKQIITNFGGIQIAQYSFNLTRYMQLLIKKQETNLDLKMLPFTGGFINVARVKAGGTKQTQYGIKLRIIYTKP</sequence>
<dbReference type="PROSITE" id="PS51257">
    <property type="entry name" value="PROKAR_LIPOPROTEIN"/>
    <property type="match status" value="1"/>
</dbReference>
<reference evidence="1 2" key="1">
    <citation type="submission" date="2022-10" db="EMBL/GenBank/DDBJ databases">
        <title>Chitinophaga nivalis PC15 sp. nov., isolated from Pyeongchang county, South Korea.</title>
        <authorList>
            <person name="Trinh H.N."/>
        </authorList>
    </citation>
    <scope>NUCLEOTIDE SEQUENCE [LARGE SCALE GENOMIC DNA]</scope>
    <source>
        <strain evidence="1 2">PC14</strain>
    </source>
</reference>
<name>A0ABT3ILQ6_9BACT</name>
<dbReference type="RefSeq" id="WP_264730857.1">
    <property type="nucleotide sequence ID" value="NZ_JAPDNR010000001.1"/>
</dbReference>
<accession>A0ABT3ILQ6</accession>
<evidence type="ECO:0000313" key="1">
    <source>
        <dbReference type="EMBL" id="MCW3484908.1"/>
    </source>
</evidence>
<dbReference type="EMBL" id="JAPDNS010000001">
    <property type="protein sequence ID" value="MCW3484908.1"/>
    <property type="molecule type" value="Genomic_DNA"/>
</dbReference>
<dbReference type="Pfam" id="PF14092">
    <property type="entry name" value="DUF4270"/>
    <property type="match status" value="1"/>
</dbReference>
<gene>
    <name evidence="1" type="ORF">OL497_13445</name>
</gene>
<dbReference type="InterPro" id="IPR025366">
    <property type="entry name" value="DUF4270"/>
</dbReference>